<evidence type="ECO:0000259" key="4">
    <source>
        <dbReference type="PROSITE" id="PS00498"/>
    </source>
</evidence>
<keyword evidence="3" id="KW-0732">Signal</keyword>
<feature type="signal peptide" evidence="3">
    <location>
        <begin position="1"/>
        <end position="22"/>
    </location>
</feature>
<dbReference type="Pfam" id="PF00264">
    <property type="entry name" value="Tyrosinase"/>
    <property type="match status" value="1"/>
</dbReference>
<dbReference type="EMBL" id="KN847492">
    <property type="protein sequence ID" value="KIW21289.1"/>
    <property type="molecule type" value="Genomic_DNA"/>
</dbReference>
<evidence type="ECO:0000313" key="6">
    <source>
        <dbReference type="Proteomes" id="UP000053328"/>
    </source>
</evidence>
<accession>A0A0D2CCR2</accession>
<dbReference type="PRINTS" id="PR00092">
    <property type="entry name" value="TYROSINASE"/>
</dbReference>
<dbReference type="GO" id="GO:0016491">
    <property type="term" value="F:oxidoreductase activity"/>
    <property type="evidence" value="ECO:0007669"/>
    <property type="project" value="UniProtKB-KW"/>
</dbReference>
<gene>
    <name evidence="5" type="ORF">PV08_01869</name>
</gene>
<evidence type="ECO:0000313" key="5">
    <source>
        <dbReference type="EMBL" id="KIW21289.1"/>
    </source>
</evidence>
<dbReference type="InterPro" id="IPR008922">
    <property type="entry name" value="Di-copper_centre_dom_sf"/>
</dbReference>
<dbReference type="InterPro" id="IPR050316">
    <property type="entry name" value="Tyrosinase/Hemocyanin"/>
</dbReference>
<dbReference type="GeneID" id="27328952"/>
<dbReference type="PANTHER" id="PTHR11474:SF125">
    <property type="entry name" value="N-ACETYL-6-HYDROXYTRYPTOPHAN OXIDASE IVOB-RELATED"/>
    <property type="match status" value="1"/>
</dbReference>
<reference evidence="5 6" key="1">
    <citation type="submission" date="2015-01" db="EMBL/GenBank/DDBJ databases">
        <title>The Genome Sequence of Exophiala spinifera CBS89968.</title>
        <authorList>
            <consortium name="The Broad Institute Genomics Platform"/>
            <person name="Cuomo C."/>
            <person name="de Hoog S."/>
            <person name="Gorbushina A."/>
            <person name="Stielow B."/>
            <person name="Teixiera M."/>
            <person name="Abouelleil A."/>
            <person name="Chapman S.B."/>
            <person name="Priest M."/>
            <person name="Young S.K."/>
            <person name="Wortman J."/>
            <person name="Nusbaum C."/>
            <person name="Birren B."/>
        </authorList>
    </citation>
    <scope>NUCLEOTIDE SEQUENCE [LARGE SCALE GENOMIC DNA]</scope>
    <source>
        <strain evidence="5 6">CBS 89968</strain>
    </source>
</reference>
<name>A0A0D2CCR2_9EURO</name>
<proteinExistence type="predicted"/>
<dbReference type="RefSeq" id="XP_016241505.1">
    <property type="nucleotide sequence ID" value="XM_016376229.1"/>
</dbReference>
<dbReference type="GO" id="GO:0046872">
    <property type="term" value="F:metal ion binding"/>
    <property type="evidence" value="ECO:0007669"/>
    <property type="project" value="UniProtKB-KW"/>
</dbReference>
<feature type="chain" id="PRO_5002250535" description="Tyrosinase copper-binding domain-containing protein" evidence="3">
    <location>
        <begin position="23"/>
        <end position="363"/>
    </location>
</feature>
<feature type="domain" description="Tyrosinase copper-binding" evidence="4">
    <location>
        <begin position="285"/>
        <end position="296"/>
    </location>
</feature>
<protein>
    <recommendedName>
        <fullName evidence="4">Tyrosinase copper-binding domain-containing protein</fullName>
    </recommendedName>
</protein>
<keyword evidence="6" id="KW-1185">Reference proteome</keyword>
<organism evidence="5 6">
    <name type="scientific">Exophiala spinifera</name>
    <dbReference type="NCBI Taxonomy" id="91928"/>
    <lineage>
        <taxon>Eukaryota</taxon>
        <taxon>Fungi</taxon>
        <taxon>Dikarya</taxon>
        <taxon>Ascomycota</taxon>
        <taxon>Pezizomycotina</taxon>
        <taxon>Eurotiomycetes</taxon>
        <taxon>Chaetothyriomycetidae</taxon>
        <taxon>Chaetothyriales</taxon>
        <taxon>Herpotrichiellaceae</taxon>
        <taxon>Exophiala</taxon>
    </lineage>
</organism>
<keyword evidence="1" id="KW-0479">Metal-binding</keyword>
<dbReference type="STRING" id="91928.A0A0D2CCR2"/>
<dbReference type="HOGENOM" id="CLU_035914_0_2_1"/>
<dbReference type="PANTHER" id="PTHR11474">
    <property type="entry name" value="TYROSINASE FAMILY MEMBER"/>
    <property type="match status" value="1"/>
</dbReference>
<dbReference type="Proteomes" id="UP000053328">
    <property type="component" value="Unassembled WGS sequence"/>
</dbReference>
<sequence length="363" mass="39642">MGIFSRISILLMFMSWTGLCLPTDGPSSSLVERTTCTSSCKYARKEWGSLTKTQRTSYINAVKCLQKRPSIIPAGLVPGAKSRYDDFTATHINQTLSVHLSGIFLSWHREFIFLFEQALRNECGYTGYLPYWNWALWASSLSTSPIFDGSATSLSGDGVYLPDQGPYTVGNGETLPHGTGGGCVTSGPFKDLTVNLGPFDFSIVFTGALPSNWTAYNPHCLSRDLNNYIATRYGNQTAIDFLMAKKTIADFQNTMSGADINLGVHGGGHFSAGATLLDFFASPSDPAFYLHHGMIDRVWTLWQAADPANRVNALDGTSTIFNGNATPNVTLDTVVDWGYLSPTKKTLRQLVSVTAGDFCYGYQ</sequence>
<dbReference type="AlphaFoldDB" id="A0A0D2CCR2"/>
<evidence type="ECO:0000256" key="3">
    <source>
        <dbReference type="SAM" id="SignalP"/>
    </source>
</evidence>
<dbReference type="PROSITE" id="PS00498">
    <property type="entry name" value="TYROSINASE_2"/>
    <property type="match status" value="1"/>
</dbReference>
<evidence type="ECO:0000256" key="1">
    <source>
        <dbReference type="ARBA" id="ARBA00022723"/>
    </source>
</evidence>
<dbReference type="Gene3D" id="1.10.1280.10">
    <property type="entry name" value="Di-copper center containing domain from catechol oxidase"/>
    <property type="match status" value="1"/>
</dbReference>
<dbReference type="OrthoDB" id="6132182at2759"/>
<dbReference type="SUPFAM" id="SSF48056">
    <property type="entry name" value="Di-copper centre-containing domain"/>
    <property type="match status" value="1"/>
</dbReference>
<evidence type="ECO:0000256" key="2">
    <source>
        <dbReference type="ARBA" id="ARBA00023002"/>
    </source>
</evidence>
<keyword evidence="2" id="KW-0560">Oxidoreductase</keyword>
<dbReference type="InterPro" id="IPR002227">
    <property type="entry name" value="Tyrosinase_Cu-bd"/>
</dbReference>
<dbReference type="VEuPathDB" id="FungiDB:PV08_01869"/>